<dbReference type="SUPFAM" id="SSF81383">
    <property type="entry name" value="F-box domain"/>
    <property type="match status" value="1"/>
</dbReference>
<dbReference type="InterPro" id="IPR053772">
    <property type="entry name" value="At1g61320/At1g61330-like"/>
</dbReference>
<keyword evidence="6" id="KW-1185">Reference proteome</keyword>
<dbReference type="SMART" id="SM00915">
    <property type="entry name" value="Jacalin"/>
    <property type="match status" value="1"/>
</dbReference>
<proteinExistence type="inferred from homology"/>
<dbReference type="InterPro" id="IPR033734">
    <property type="entry name" value="Jacalin-like_lectin_dom_plant"/>
</dbReference>
<protein>
    <recommendedName>
        <fullName evidence="4">Jacalin-type lectin domain-containing protein</fullName>
    </recommendedName>
</protein>
<dbReference type="CDD" id="cd22160">
    <property type="entry name" value="F-box_AtFBL13-like"/>
    <property type="match status" value="1"/>
</dbReference>
<dbReference type="InterPro" id="IPR036404">
    <property type="entry name" value="Jacalin-like_lectin_dom_sf"/>
</dbReference>
<evidence type="ECO:0000256" key="1">
    <source>
        <dbReference type="ARBA" id="ARBA00006568"/>
    </source>
</evidence>
<dbReference type="InterPro" id="IPR001229">
    <property type="entry name" value="Jacalin-like_lectin_dom"/>
</dbReference>
<dbReference type="PROSITE" id="PS51752">
    <property type="entry name" value="JACALIN_LECTIN"/>
    <property type="match status" value="1"/>
</dbReference>
<dbReference type="Gene3D" id="2.100.10.30">
    <property type="entry name" value="Jacalin-like lectin domain"/>
    <property type="match status" value="1"/>
</dbReference>
<dbReference type="SUPFAM" id="SSF52058">
    <property type="entry name" value="L domain-like"/>
    <property type="match status" value="1"/>
</dbReference>
<dbReference type="Proteomes" id="UP000737018">
    <property type="component" value="Unassembled WGS sequence"/>
</dbReference>
<gene>
    <name evidence="5" type="ORF">CMV_024211</name>
</gene>
<evidence type="ECO:0000313" key="5">
    <source>
        <dbReference type="EMBL" id="KAF3949982.1"/>
    </source>
</evidence>
<dbReference type="Pfam" id="PF23622">
    <property type="entry name" value="LRR_At1g61320_AtMIF1"/>
    <property type="match status" value="2"/>
</dbReference>
<evidence type="ECO:0000313" key="6">
    <source>
        <dbReference type="Proteomes" id="UP000737018"/>
    </source>
</evidence>
<sequence length="726" mass="82723">MKGVHHKSSRNKLSTRDRKKVSGEDLNTVDETVGQRKKLSGEDLSELDHRVEFRDIISQLPEHIIHHILSLLRDTKDAARTSILSRKWRQIWTSFSILKFDQQKIQEQEGCLEMRNKTKTFKDFVANSLNNHLKRKLSIQKLVLHITSYDLELAPHMDHWINIAIENNMKELDLHVVVKKSRYYYLPQTVFASNRITGLRLHGCKLKFRSNIKLPQLQKLYLHKVHVDQRIVDNLISSCPLIEDLRFVHCTGLQNLQVSSLLKLDRVEVHHCHGPKEIKVTAPNLQTFWYCGKKSLPCKIDLVACVFLKRLTLEDANMTDEMFQDQFARFPFLEILDLSKCNNLKNLTISSTQLKKLVLRGCKNLMEADIDAPNLFSFEYKGDKMPFSFSNPSSLKAAKFSFEPVQIDSHEFHLGDADPLWFFRLRELLEKLKHSSGLKLIVRSKKNVIIHEELEEVLLPPQSDLKLEIIKPLTCFEDLLDNLLRTCHPEILSIVSSSSSEFPKLVYEKMMHSGENPNCCPYNTQNKCWRHSLKGIKIENFEAASVIGYLGNLINVEGGIDRSNGKKKSIILLGPWGGNGGTNWDDGTHHGMREITIKKHGGLGGNRTAEIKLQYSEEFLVTVSGHYCPVVHGGSPVIRSLTFRSNKRTLGPFGIEEGTPFTFSMDGGLIVGFNGRSGWYLDAIGFRLSRVQTTKLFQGVQKSLRKLTSTASKSSATKDGEIRALT</sequence>
<feature type="region of interest" description="Disordered" evidence="3">
    <location>
        <begin position="1"/>
        <end position="34"/>
    </location>
</feature>
<accession>A0A8J4QIL5</accession>
<evidence type="ECO:0000256" key="2">
    <source>
        <dbReference type="ARBA" id="ARBA00022734"/>
    </source>
</evidence>
<evidence type="ECO:0000259" key="4">
    <source>
        <dbReference type="PROSITE" id="PS51752"/>
    </source>
</evidence>
<dbReference type="Gene3D" id="3.80.10.10">
    <property type="entry name" value="Ribonuclease Inhibitor"/>
    <property type="match status" value="1"/>
</dbReference>
<reference evidence="5" key="1">
    <citation type="submission" date="2020-03" db="EMBL/GenBank/DDBJ databases">
        <title>Castanea mollissima Vanexum genome sequencing.</title>
        <authorList>
            <person name="Staton M."/>
        </authorList>
    </citation>
    <scope>NUCLEOTIDE SEQUENCE</scope>
    <source>
        <tissue evidence="5">Leaf</tissue>
    </source>
</reference>
<dbReference type="PANTHER" id="PTHR34145:SF28">
    <property type="entry name" value="F-BOX DOMAIN-CONTAINING PROTEIN"/>
    <property type="match status" value="1"/>
</dbReference>
<feature type="compositionally biased region" description="Basic residues" evidence="3">
    <location>
        <begin position="1"/>
        <end position="10"/>
    </location>
</feature>
<dbReference type="SMART" id="SM00256">
    <property type="entry name" value="FBOX"/>
    <property type="match status" value="1"/>
</dbReference>
<comment type="caution">
    <text evidence="5">The sequence shown here is derived from an EMBL/GenBank/DDBJ whole genome shotgun (WGS) entry which is preliminary data.</text>
</comment>
<name>A0A8J4QIL5_9ROSI</name>
<dbReference type="Gene3D" id="1.20.1280.50">
    <property type="match status" value="1"/>
</dbReference>
<feature type="domain" description="Jacalin-type lectin" evidence="4">
    <location>
        <begin position="570"/>
        <end position="690"/>
    </location>
</feature>
<keyword evidence="2" id="KW-0430">Lectin</keyword>
<dbReference type="InterPro" id="IPR036047">
    <property type="entry name" value="F-box-like_dom_sf"/>
</dbReference>
<dbReference type="Pfam" id="PF01419">
    <property type="entry name" value="Jacalin"/>
    <property type="match status" value="1"/>
</dbReference>
<evidence type="ECO:0000256" key="3">
    <source>
        <dbReference type="SAM" id="MobiDB-lite"/>
    </source>
</evidence>
<dbReference type="OrthoDB" id="1901752at2759"/>
<dbReference type="CDD" id="cd09612">
    <property type="entry name" value="Jacalin"/>
    <property type="match status" value="1"/>
</dbReference>
<comment type="similarity">
    <text evidence="1">Belongs to the jacalin lectin family.</text>
</comment>
<dbReference type="InterPro" id="IPR055357">
    <property type="entry name" value="LRR_At1g61320_AtMIF1"/>
</dbReference>
<dbReference type="InterPro" id="IPR001810">
    <property type="entry name" value="F-box_dom"/>
</dbReference>
<dbReference type="PANTHER" id="PTHR34145">
    <property type="entry name" value="OS02G0105600 PROTEIN"/>
    <property type="match status" value="1"/>
</dbReference>
<dbReference type="InterPro" id="IPR053781">
    <property type="entry name" value="F-box_AtFBL13-like"/>
</dbReference>
<dbReference type="AlphaFoldDB" id="A0A8J4QIL5"/>
<organism evidence="5 6">
    <name type="scientific">Castanea mollissima</name>
    <name type="common">Chinese chestnut</name>
    <dbReference type="NCBI Taxonomy" id="60419"/>
    <lineage>
        <taxon>Eukaryota</taxon>
        <taxon>Viridiplantae</taxon>
        <taxon>Streptophyta</taxon>
        <taxon>Embryophyta</taxon>
        <taxon>Tracheophyta</taxon>
        <taxon>Spermatophyta</taxon>
        <taxon>Magnoliopsida</taxon>
        <taxon>eudicotyledons</taxon>
        <taxon>Gunneridae</taxon>
        <taxon>Pentapetalae</taxon>
        <taxon>rosids</taxon>
        <taxon>fabids</taxon>
        <taxon>Fagales</taxon>
        <taxon>Fagaceae</taxon>
        <taxon>Castanea</taxon>
    </lineage>
</organism>
<dbReference type="EMBL" id="JRKL02005750">
    <property type="protein sequence ID" value="KAF3949982.1"/>
    <property type="molecule type" value="Genomic_DNA"/>
</dbReference>
<dbReference type="GO" id="GO:0030246">
    <property type="term" value="F:carbohydrate binding"/>
    <property type="evidence" value="ECO:0007669"/>
    <property type="project" value="UniProtKB-KW"/>
</dbReference>
<feature type="compositionally biased region" description="Basic and acidic residues" evidence="3">
    <location>
        <begin position="14"/>
        <end position="23"/>
    </location>
</feature>
<dbReference type="InterPro" id="IPR032675">
    <property type="entry name" value="LRR_dom_sf"/>
</dbReference>
<dbReference type="SUPFAM" id="SSF51101">
    <property type="entry name" value="Mannose-binding lectins"/>
    <property type="match status" value="1"/>
</dbReference>
<dbReference type="Pfam" id="PF00646">
    <property type="entry name" value="F-box"/>
    <property type="match status" value="1"/>
</dbReference>